<evidence type="ECO:0000313" key="1">
    <source>
        <dbReference type="EMBL" id="MCW8107927.1"/>
    </source>
</evidence>
<evidence type="ECO:0008006" key="3">
    <source>
        <dbReference type="Google" id="ProtNLM"/>
    </source>
</evidence>
<dbReference type="EMBL" id="JAPFRD010000005">
    <property type="protein sequence ID" value="MCW8107927.1"/>
    <property type="molecule type" value="Genomic_DNA"/>
</dbReference>
<organism evidence="1 2">
    <name type="scientific">Alteromonas aquimaris</name>
    <dbReference type="NCBI Taxonomy" id="2998417"/>
    <lineage>
        <taxon>Bacteria</taxon>
        <taxon>Pseudomonadati</taxon>
        <taxon>Pseudomonadota</taxon>
        <taxon>Gammaproteobacteria</taxon>
        <taxon>Alteromonadales</taxon>
        <taxon>Alteromonadaceae</taxon>
        <taxon>Alteromonas/Salinimonas group</taxon>
        <taxon>Alteromonas</taxon>
    </lineage>
</organism>
<proteinExistence type="predicted"/>
<protein>
    <recommendedName>
        <fullName evidence="3">Polymer-forming cytoskeletal protein</fullName>
    </recommendedName>
</protein>
<dbReference type="PROSITE" id="PS51257">
    <property type="entry name" value="PROKAR_LIPOPROTEIN"/>
    <property type="match status" value="1"/>
</dbReference>
<name>A0ABT3P597_9ALTE</name>
<keyword evidence="2" id="KW-1185">Reference proteome</keyword>
<dbReference type="Proteomes" id="UP001142810">
    <property type="component" value="Unassembled WGS sequence"/>
</dbReference>
<accession>A0ABT3P597</accession>
<comment type="caution">
    <text evidence="1">The sequence shown here is derived from an EMBL/GenBank/DDBJ whole genome shotgun (WGS) entry which is preliminary data.</text>
</comment>
<reference evidence="1" key="1">
    <citation type="submission" date="2022-11" db="EMBL/GenBank/DDBJ databases">
        <title>Alteromonas sp. nov., isolated from sea water of the Qingdao.</title>
        <authorList>
            <person name="Wang Q."/>
        </authorList>
    </citation>
    <scope>NUCLEOTIDE SEQUENCE</scope>
    <source>
        <strain evidence="1">ASW11-7</strain>
    </source>
</reference>
<evidence type="ECO:0000313" key="2">
    <source>
        <dbReference type="Proteomes" id="UP001142810"/>
    </source>
</evidence>
<gene>
    <name evidence="1" type="ORF">OPS25_05395</name>
</gene>
<dbReference type="RefSeq" id="WP_265616613.1">
    <property type="nucleotide sequence ID" value="NZ_JAPFRD010000005.1"/>
</dbReference>
<sequence>MQSKLVIPLVVSAMLSGCIIHVGGDYREKPGSDVSTVLGGIDIDAGHTVGDLSTVNGGIELEDNVIAKDVDTVNGGIEMGDNVSVKDASVVNGNIEAGVNLHVEGDITTVNGDVLLKSGADIRGDIETVNGDITLIAARVGRNLVTHNGTIELTDGTTIKGNIIWQARDNNSWIDHHTIPVLKISADSSVEGEIKLYRKVKLELDNDSLKAKVRYLYAGE</sequence>